<dbReference type="NCBIfam" id="NF003121">
    <property type="entry name" value="PRK04038.1"/>
    <property type="match status" value="1"/>
</dbReference>
<dbReference type="PROSITE" id="PS00323">
    <property type="entry name" value="RIBOSOMAL_S19"/>
    <property type="match status" value="1"/>
</dbReference>
<dbReference type="PROSITE" id="PS00432">
    <property type="entry name" value="ACTINS_2"/>
    <property type="match status" value="1"/>
</dbReference>
<keyword evidence="2 5" id="KW-0689">Ribosomal protein</keyword>
<dbReference type="Pfam" id="PF00203">
    <property type="entry name" value="Ribosomal_S19"/>
    <property type="match status" value="1"/>
</dbReference>
<dbReference type="InterPro" id="IPR005713">
    <property type="entry name" value="Ribosomal_uS19_euk/arc"/>
</dbReference>
<evidence type="ECO:0000256" key="4">
    <source>
        <dbReference type="RuleBase" id="RU000487"/>
    </source>
</evidence>
<evidence type="ECO:0000256" key="1">
    <source>
        <dbReference type="ARBA" id="ARBA00007345"/>
    </source>
</evidence>
<evidence type="ECO:0000313" key="6">
    <source>
        <dbReference type="EMBL" id="KAK2949120.1"/>
    </source>
</evidence>
<dbReference type="SUPFAM" id="SSF54570">
    <property type="entry name" value="Ribosomal protein S19"/>
    <property type="match status" value="1"/>
</dbReference>
<dbReference type="Gene3D" id="3.90.640.10">
    <property type="entry name" value="Actin, Chain A, domain 4"/>
    <property type="match status" value="1"/>
</dbReference>
<evidence type="ECO:0000256" key="5">
    <source>
        <dbReference type="RuleBase" id="RU003485"/>
    </source>
</evidence>
<dbReference type="InterPro" id="IPR043129">
    <property type="entry name" value="ATPase_NBD"/>
</dbReference>
<dbReference type="SUPFAM" id="SSF53067">
    <property type="entry name" value="Actin-like ATPase domain"/>
    <property type="match status" value="2"/>
</dbReference>
<dbReference type="Pfam" id="PF00022">
    <property type="entry name" value="Actin"/>
    <property type="match status" value="1"/>
</dbReference>
<comment type="similarity">
    <text evidence="1 5">Belongs to the universal ribosomal protein uS19 family.</text>
</comment>
<dbReference type="InterPro" id="IPR002222">
    <property type="entry name" value="Ribosomal_uS19"/>
</dbReference>
<reference evidence="6 7" key="1">
    <citation type="journal article" date="2022" name="bioRxiv">
        <title>Genomics of Preaxostyla Flagellates Illuminates Evolutionary Transitions and the Path Towards Mitochondrial Loss.</title>
        <authorList>
            <person name="Novak L.V.F."/>
            <person name="Treitli S.C."/>
            <person name="Pyrih J."/>
            <person name="Halakuc P."/>
            <person name="Pipaliya S.V."/>
            <person name="Vacek V."/>
            <person name="Brzon O."/>
            <person name="Soukal P."/>
            <person name="Eme L."/>
            <person name="Dacks J.B."/>
            <person name="Karnkowska A."/>
            <person name="Elias M."/>
            <person name="Hampl V."/>
        </authorList>
    </citation>
    <scope>NUCLEOTIDE SEQUENCE [LARGE SCALE GENOMIC DNA]</scope>
    <source>
        <strain evidence="6">NAU3</strain>
        <tissue evidence="6">Gut</tissue>
    </source>
</reference>
<dbReference type="EMBL" id="JARBJD010000162">
    <property type="protein sequence ID" value="KAK2949120.1"/>
    <property type="molecule type" value="Genomic_DNA"/>
</dbReference>
<name>A0ABQ9XG08_9EUKA</name>
<accession>A0ABQ9XG08</accession>
<dbReference type="PANTHER" id="PTHR11937">
    <property type="entry name" value="ACTIN"/>
    <property type="match status" value="1"/>
</dbReference>
<gene>
    <name evidence="6" type="ORF">BLNAU_15961</name>
</gene>
<keyword evidence="7" id="KW-1185">Reference proteome</keyword>
<dbReference type="Gene3D" id="3.30.420.40">
    <property type="match status" value="2"/>
</dbReference>
<dbReference type="Gene3D" id="3.30.860.10">
    <property type="entry name" value="30s Ribosomal Protein S19, Chain A"/>
    <property type="match status" value="1"/>
</dbReference>
<dbReference type="PROSITE" id="PS00406">
    <property type="entry name" value="ACTINS_1"/>
    <property type="match status" value="1"/>
</dbReference>
<evidence type="ECO:0000313" key="7">
    <source>
        <dbReference type="Proteomes" id="UP001281761"/>
    </source>
</evidence>
<dbReference type="NCBIfam" id="TIGR01025">
    <property type="entry name" value="uS19_arch"/>
    <property type="match status" value="1"/>
</dbReference>
<sequence>MSSQQTAGLSKHELRKLTLKKFTYRGVELQQLLDLKDENLYSLFPSRIRRKFRKGLTPKQTKFLTKLRKAKAACKSGEKPATIKTHYRDMVILPEMVGSIVAIHNGKVYAQIEIKSEMIGHYLGEFSPSYKVSKPGRPGIGATASSRFVPLNSTSGVCFVLNKKMTLPPVIDLGENSPIVIDNGSGWMKAGYSCDDKPKAVIPTMVGRPKNRVVTDDDERTHKKQDKAEKECYIGEEAQLKRGALVLGYPIQKGIITNWDDMVRVWHYIFTTTLHTNPESHPVLLSENARNPPREREMMTEIMFETFRVPELYTQTQSVLALYSTGKTTGIVVDCGEASTSTVPVYEGYKIVSSILTLDISGKMLTDYLTRLLADAESGHTGVNNASALDDLPYNSLTERECIREAKEKSCFVALDYEQECTSVASAKSVEHTFTLPDGHMLKMGVERFKCPELLFQPSHLKLEVNGIHEMTYNSIMRCDTDIRRDLYGNVVLAGGSTMFAGMNDRMGKELMALAPTAMKIKTVSPPERKNAVWIGGSIFAALPFTNVWITKEEYEENGSSIIHRKCF</sequence>
<proteinExistence type="inferred from homology"/>
<evidence type="ECO:0000256" key="2">
    <source>
        <dbReference type="ARBA" id="ARBA00022980"/>
    </source>
</evidence>
<dbReference type="PRINTS" id="PR00975">
    <property type="entry name" value="RIBOSOMALS19"/>
</dbReference>
<dbReference type="Proteomes" id="UP001281761">
    <property type="component" value="Unassembled WGS sequence"/>
</dbReference>
<evidence type="ECO:0000256" key="3">
    <source>
        <dbReference type="ARBA" id="ARBA00023274"/>
    </source>
</evidence>
<comment type="similarity">
    <text evidence="4">Belongs to the actin family.</text>
</comment>
<dbReference type="InterPro" id="IPR020934">
    <property type="entry name" value="Ribosomal_uS19_CS"/>
</dbReference>
<dbReference type="InterPro" id="IPR004000">
    <property type="entry name" value="Actin"/>
</dbReference>
<dbReference type="InterPro" id="IPR023575">
    <property type="entry name" value="Ribosomal_uS19_SF"/>
</dbReference>
<dbReference type="InterPro" id="IPR004001">
    <property type="entry name" value="Actin_CS"/>
</dbReference>
<protein>
    <submittedName>
        <fullName evidence="6">Actin</fullName>
    </submittedName>
</protein>
<dbReference type="SMART" id="SM00268">
    <property type="entry name" value="ACTIN"/>
    <property type="match status" value="1"/>
</dbReference>
<keyword evidence="3 5" id="KW-0687">Ribonucleoprotein</keyword>
<dbReference type="HAMAP" id="MF_00531">
    <property type="entry name" value="Ribosomal_uS19"/>
    <property type="match status" value="1"/>
</dbReference>
<comment type="caution">
    <text evidence="6">The sequence shown here is derived from an EMBL/GenBank/DDBJ whole genome shotgun (WGS) entry which is preliminary data.</text>
</comment>
<organism evidence="6 7">
    <name type="scientific">Blattamonas nauphoetae</name>
    <dbReference type="NCBI Taxonomy" id="2049346"/>
    <lineage>
        <taxon>Eukaryota</taxon>
        <taxon>Metamonada</taxon>
        <taxon>Preaxostyla</taxon>
        <taxon>Oxymonadida</taxon>
        <taxon>Blattamonas</taxon>
    </lineage>
</organism>